<dbReference type="PANTHER" id="PTHR44103">
    <property type="entry name" value="PROPROTEIN CONVERTASE P"/>
    <property type="match status" value="1"/>
</dbReference>
<dbReference type="PANTHER" id="PTHR44103:SF1">
    <property type="entry name" value="PROPROTEIN CONVERTASE P"/>
    <property type="match status" value="1"/>
</dbReference>
<dbReference type="Pfam" id="PF13517">
    <property type="entry name" value="FG-GAP_3"/>
    <property type="match status" value="4"/>
</dbReference>
<reference evidence="7 8" key="1">
    <citation type="submission" date="2019-06" db="EMBL/GenBank/DDBJ databases">
        <title>Genome sequence of Litorilinea aerophila BAA-2444.</title>
        <authorList>
            <person name="Maclea K.S."/>
            <person name="Maurais E.G."/>
            <person name="Iannazzi L.C."/>
        </authorList>
    </citation>
    <scope>NUCLEOTIDE SEQUENCE [LARGE SCALE GENOMIC DNA]</scope>
    <source>
        <strain evidence="7 8">ATCC BAA-2444</strain>
    </source>
</reference>
<evidence type="ECO:0000256" key="4">
    <source>
        <dbReference type="SAM" id="MobiDB-lite"/>
    </source>
</evidence>
<dbReference type="Gene3D" id="2.60.40.1220">
    <property type="match status" value="1"/>
</dbReference>
<dbReference type="Proteomes" id="UP000317371">
    <property type="component" value="Unassembled WGS sequence"/>
</dbReference>
<evidence type="ECO:0000313" key="8">
    <source>
        <dbReference type="Proteomes" id="UP000317371"/>
    </source>
</evidence>
<accession>A0A540VG99</accession>
<dbReference type="Pfam" id="PF13205">
    <property type="entry name" value="Big_5"/>
    <property type="match status" value="1"/>
</dbReference>
<dbReference type="EMBL" id="VIGC01000011">
    <property type="protein sequence ID" value="TQE95790.1"/>
    <property type="molecule type" value="Genomic_DNA"/>
</dbReference>
<dbReference type="InterPro" id="IPR013517">
    <property type="entry name" value="FG-GAP"/>
</dbReference>
<dbReference type="InterPro" id="IPR001434">
    <property type="entry name" value="OmcB-like_DUF11"/>
</dbReference>
<dbReference type="OrthoDB" id="160289at2"/>
<gene>
    <name evidence="7" type="ORF">FKZ61_10130</name>
</gene>
<dbReference type="NCBIfam" id="NF012211">
    <property type="entry name" value="tand_rpt_95"/>
    <property type="match status" value="7"/>
</dbReference>
<dbReference type="Gene3D" id="2.130.10.130">
    <property type="entry name" value="Integrin alpha, N-terminal"/>
    <property type="match status" value="2"/>
</dbReference>
<dbReference type="InterPro" id="IPR028994">
    <property type="entry name" value="Integrin_alpha_N"/>
</dbReference>
<dbReference type="RefSeq" id="WP_141610013.1">
    <property type="nucleotide sequence ID" value="NZ_VIGC02000011.1"/>
</dbReference>
<name>A0A540VG99_9CHLR</name>
<dbReference type="SMART" id="SM00191">
    <property type="entry name" value="Int_alpha"/>
    <property type="match status" value="3"/>
</dbReference>
<dbReference type="InParanoid" id="A0A540VG99"/>
<sequence length="1364" mass="140212">MTKPNRFIAPVCAWAFGLGLLMALVTGLTVTLSPQRVTAAPLPVPHFVPTLLSTTPDANARHVPRNTAVSASFQEAMNPSSVTPSTFVVHGSQSGLIAGTYAVSGDGQTVSLTPAASLFPGERVDAILTTGLANTSGEPLDAPHVWQFWAQAGIATGIYGFSGQPLGAANQQSYAVAAGDLNQDGFPDLVVGNAKAGGHNTIYLNDGTGSFGTISQTLPTLDSTRSVLLVDMDMDGDLDLVVGNHGKQNYIYLNNGNGTFATPGLPFGPDNDTTYSLAAGDLDGNGTIDLVVGNVITSPMGIYFNNGNATFSSQSYTLPVEGQVWSVALGDVDGDGDLDLAVGNYSNPNQIFLNDGHGNFIQPGINLRDATDLTHRLVLGDVDGDGDLDAVTANAGLNYVYYNNGDGTFSANRHPFGVSYDNSMGLALGDVDGDGDLDVVVANDVGAAKNPGESGNVVYLNDGDGTFDTTAYLFGGVSDRSQAVALADFDGDGDLDLAAVNAAMAGENPVPQQSAVYFNANASDPAITFSMQPTSTVPGGTVRYFLRFQNQGQAASHQVIITITLPAQVTITNIETSGAPVTMSGSGQIRVFQAGSLAAQASGQITVTGTLVTGLAPNTQFSATASITGSGDGYLLNNNASAVGQVLNGPPNAVDDSFTIPEDSPNTALSVLANDSDPNGDPLSIYAVGIPDHGGVVNFNASTITYRPAANFAGTEVFTYTARDGRGGYGTANVIVTVTPVNDPPDARNDSATVDEDSGDTFIDVLANDTSAPDTGETLTVIAVGTPSRGGTVSFTPGGVTYRPAPNYNGVETFTYTISDGNGGTDSAQVTVTVNPVNDPPDARDDTATVDEDSQDNLINVLQNDRITPDVDEILTVIAVGTPSQGGTATLTGGQVRYTPAPNFFGIETFTYTISDGNGGTDSAQVTVTVNPVNDPPDARDDTATVDEDSQNNLINVLANDTSAPDTGETLTVTAVGTPSQGGTATLTGGQVRYTPAPNFFGIETFTYTISDGNGGTDSAQVSVTVNPVNDPPDARDDTATVLQNAGATPINVLANDTYLPDAPETLTIVGVGVASAGGSVSFSVDQVFYTPPPNFIGTDTFAYTISDGNGGTDSAQVTVTVTPSSNPPANHPPAARDDVATVSKNSHSNRLDVLANDSTEPDTGEQLSIIAVNDLSAGGTVTFTARYVFYTPKTDFTGVETFAYTVDDGRGGTDWAVVTVTVTGTTGSPGNPPGDPSPGDPPGTGNRAPVAVNDNYSTVQGQTLTVSAAEGVLQNDQDEDGDTLTAELVADVVQGTLSLQPDGSFVYTAPATFSGTTTFSYRAYDGQAYSGAATVVISVQAESSGNLELDKQIFLPVIQRATE</sequence>
<keyword evidence="1" id="KW-0732">Signal</keyword>
<evidence type="ECO:0000259" key="5">
    <source>
        <dbReference type="Pfam" id="PF01345"/>
    </source>
</evidence>
<dbReference type="Pfam" id="PF01345">
    <property type="entry name" value="DUF11"/>
    <property type="match status" value="1"/>
</dbReference>
<evidence type="ECO:0000259" key="6">
    <source>
        <dbReference type="Pfam" id="PF13205"/>
    </source>
</evidence>
<feature type="domain" description="SbsA Ig-like" evidence="6">
    <location>
        <begin position="49"/>
        <end position="148"/>
    </location>
</feature>
<dbReference type="Pfam" id="PF17963">
    <property type="entry name" value="Big_9"/>
    <property type="match status" value="7"/>
</dbReference>
<evidence type="ECO:0000256" key="1">
    <source>
        <dbReference type="ARBA" id="ARBA00022729"/>
    </source>
</evidence>
<feature type="region of interest" description="Disordered" evidence="4">
    <location>
        <begin position="1223"/>
        <end position="1250"/>
    </location>
</feature>
<dbReference type="Gene3D" id="2.60.40.2810">
    <property type="match status" value="7"/>
</dbReference>
<feature type="domain" description="DUF11" evidence="5">
    <location>
        <begin position="526"/>
        <end position="642"/>
    </location>
</feature>
<keyword evidence="8" id="KW-1185">Reference proteome</keyword>
<dbReference type="InterPro" id="IPR032812">
    <property type="entry name" value="SbsA_Ig"/>
</dbReference>
<dbReference type="Pfam" id="PF01839">
    <property type="entry name" value="FG-GAP"/>
    <property type="match status" value="1"/>
</dbReference>
<comment type="caution">
    <text evidence="7">The sequence shown here is derived from an EMBL/GenBank/DDBJ whole genome shotgun (WGS) entry which is preliminary data.</text>
</comment>
<keyword evidence="3" id="KW-0325">Glycoprotein</keyword>
<dbReference type="InterPro" id="IPR014755">
    <property type="entry name" value="Cu-Rt/internalin_Ig-like"/>
</dbReference>
<protein>
    <submittedName>
        <fullName evidence="7">Tandem-95 repeat protein</fullName>
    </submittedName>
</protein>
<proteinExistence type="predicted"/>
<evidence type="ECO:0000313" key="7">
    <source>
        <dbReference type="EMBL" id="TQE95790.1"/>
    </source>
</evidence>
<dbReference type="InterPro" id="IPR013519">
    <property type="entry name" value="Int_alpha_beta-p"/>
</dbReference>
<evidence type="ECO:0000256" key="2">
    <source>
        <dbReference type="ARBA" id="ARBA00022737"/>
    </source>
</evidence>
<dbReference type="SUPFAM" id="SSF69318">
    <property type="entry name" value="Integrin alpha N-terminal domain"/>
    <property type="match status" value="2"/>
</dbReference>
<organism evidence="7 8">
    <name type="scientific">Litorilinea aerophila</name>
    <dbReference type="NCBI Taxonomy" id="1204385"/>
    <lineage>
        <taxon>Bacteria</taxon>
        <taxon>Bacillati</taxon>
        <taxon>Chloroflexota</taxon>
        <taxon>Caldilineae</taxon>
        <taxon>Caldilineales</taxon>
        <taxon>Caldilineaceae</taxon>
        <taxon>Litorilinea</taxon>
    </lineage>
</organism>
<evidence type="ECO:0000256" key="3">
    <source>
        <dbReference type="ARBA" id="ARBA00023180"/>
    </source>
</evidence>
<keyword evidence="2" id="KW-0677">Repeat</keyword>
<feature type="compositionally biased region" description="Pro residues" evidence="4">
    <location>
        <begin position="1231"/>
        <end position="1242"/>
    </location>
</feature>